<reference evidence="2 3" key="1">
    <citation type="submission" date="2014-04" db="EMBL/GenBank/DDBJ databases">
        <title>Draft genome sequence of Bacillus azotoformans MEV2011, a (co-) denitrifying strain unable to grow in the presence of oxygen.</title>
        <authorList>
            <person name="Nielsen M."/>
            <person name="Schreiber L."/>
            <person name="Finster K."/>
            <person name="Schramm A."/>
        </authorList>
    </citation>
    <scope>NUCLEOTIDE SEQUENCE [LARGE SCALE GENOMIC DNA]</scope>
    <source>
        <strain evidence="2 3">MEV2011</strain>
    </source>
</reference>
<dbReference type="EMBL" id="JJRY01000023">
    <property type="protein sequence ID" value="KEF36702.1"/>
    <property type="molecule type" value="Genomic_DNA"/>
</dbReference>
<dbReference type="RefSeq" id="WP_035197862.1">
    <property type="nucleotide sequence ID" value="NZ_JJRY01000023.1"/>
</dbReference>
<sequence length="412" mass="47720">MEKASSYFYDFIPVKIDVTEDEERAIVSKYPPPIWVEGRNEFNIDNEIKGNDVNVQLLLTEFTVEKTKTDKQYLKLKFSNNIGAINAKMWDNDGALDRYTPLFNDHTLFQVSGKVEDYRGHKSITVHRMQPCTENIDPFSLIACTQQNTEALTIELFTYINELKSPFKEIAVAAMDRFWDQFRIRPAAKGHHHNYLGGLLKHTVGLMRFARYIVKFEDNHFQAVFKLIQRIEKALKEELWADLQSDNPGANSRSFVWKDTLDHLYSMFYGMAKHKGQAPNYDLLMVSILFHDIGKLLEYHHAGKTYEDFKFLFPTADHSSLENRKATGITMDELGVMVGHIPYGVLLLSKIIETENITISLEEIHQMHHCILCHHGLPEWGACVRNPQTIDGYLIHLVDFLDSRYENTEQIK</sequence>
<evidence type="ECO:0000313" key="2">
    <source>
        <dbReference type="EMBL" id="KEF36702.1"/>
    </source>
</evidence>
<dbReference type="Gene3D" id="1.10.3210.10">
    <property type="entry name" value="Hypothetical protein af1432"/>
    <property type="match status" value="1"/>
</dbReference>
<dbReference type="InterPro" id="IPR012340">
    <property type="entry name" value="NA-bd_OB-fold"/>
</dbReference>
<keyword evidence="1 2" id="KW-0378">Hydrolase</keyword>
<dbReference type="PATRIC" id="fig|1348973.3.peg.4004"/>
<gene>
    <name evidence="2" type="ORF">M670_04119</name>
</gene>
<dbReference type="CDD" id="cd00077">
    <property type="entry name" value="HDc"/>
    <property type="match status" value="1"/>
</dbReference>
<dbReference type="PANTHER" id="PTHR37294:SF1">
    <property type="entry name" value="3'-5' EXORIBONUCLEASE YHAM"/>
    <property type="match status" value="1"/>
</dbReference>
<protein>
    <submittedName>
        <fullName evidence="2">Putative HD superfamily hydrolase</fullName>
    </submittedName>
</protein>
<dbReference type="GO" id="GO:0031125">
    <property type="term" value="P:rRNA 3'-end processing"/>
    <property type="evidence" value="ECO:0007669"/>
    <property type="project" value="TreeGrafter"/>
</dbReference>
<evidence type="ECO:0000313" key="3">
    <source>
        <dbReference type="Proteomes" id="UP000027936"/>
    </source>
</evidence>
<dbReference type="InterPro" id="IPR050798">
    <property type="entry name" value="YhaM_exoribonuc/phosphodiest"/>
</dbReference>
<dbReference type="Proteomes" id="UP000027936">
    <property type="component" value="Unassembled WGS sequence"/>
</dbReference>
<name>A0A072NHI3_SCHAZ</name>
<dbReference type="GO" id="GO:0016787">
    <property type="term" value="F:hydrolase activity"/>
    <property type="evidence" value="ECO:0007669"/>
    <property type="project" value="UniProtKB-KW"/>
</dbReference>
<proteinExistence type="predicted"/>
<organism evidence="2 3">
    <name type="scientific">Schinkia azotoformans MEV2011</name>
    <dbReference type="NCBI Taxonomy" id="1348973"/>
    <lineage>
        <taxon>Bacteria</taxon>
        <taxon>Bacillati</taxon>
        <taxon>Bacillota</taxon>
        <taxon>Bacilli</taxon>
        <taxon>Bacillales</taxon>
        <taxon>Bacillaceae</taxon>
        <taxon>Calidifontibacillus/Schinkia group</taxon>
        <taxon>Schinkia</taxon>
    </lineage>
</organism>
<dbReference type="SUPFAM" id="SSF109604">
    <property type="entry name" value="HD-domain/PDEase-like"/>
    <property type="match status" value="1"/>
</dbReference>
<dbReference type="AlphaFoldDB" id="A0A072NHI3"/>
<comment type="caution">
    <text evidence="2">The sequence shown here is derived from an EMBL/GenBank/DDBJ whole genome shotgun (WGS) entry which is preliminary data.</text>
</comment>
<dbReference type="OrthoDB" id="9778453at2"/>
<dbReference type="PANTHER" id="PTHR37294">
    <property type="entry name" value="3'-5' EXORIBONUCLEASE YHAM"/>
    <property type="match status" value="1"/>
</dbReference>
<dbReference type="InterPro" id="IPR003607">
    <property type="entry name" value="HD/PDEase_dom"/>
</dbReference>
<accession>A0A072NHI3</accession>
<evidence type="ECO:0000256" key="1">
    <source>
        <dbReference type="ARBA" id="ARBA00022801"/>
    </source>
</evidence>
<dbReference type="Gene3D" id="2.40.50.140">
    <property type="entry name" value="Nucleic acid-binding proteins"/>
    <property type="match status" value="1"/>
</dbReference>